<organism evidence="2 3">
    <name type="scientific">Ensete ventricosum</name>
    <name type="common">Abyssinian banana</name>
    <name type="synonym">Musa ensete</name>
    <dbReference type="NCBI Taxonomy" id="4639"/>
    <lineage>
        <taxon>Eukaryota</taxon>
        <taxon>Viridiplantae</taxon>
        <taxon>Streptophyta</taxon>
        <taxon>Embryophyta</taxon>
        <taxon>Tracheophyta</taxon>
        <taxon>Spermatophyta</taxon>
        <taxon>Magnoliopsida</taxon>
        <taxon>Liliopsida</taxon>
        <taxon>Zingiberales</taxon>
        <taxon>Musaceae</taxon>
        <taxon>Ensete</taxon>
    </lineage>
</organism>
<feature type="region of interest" description="Disordered" evidence="1">
    <location>
        <begin position="1"/>
        <end position="52"/>
    </location>
</feature>
<sequence length="109" mass="12267">MIQQLTATDADEQRTPHVLAKPAAKAPDRIRPSVNKAATPKRKEMADWERKAERGKRVTLCMKGEKICKSKKTRRSKIGRTDGGREGRKVLTSGTESRCSDSEERRAVF</sequence>
<evidence type="ECO:0000313" key="2">
    <source>
        <dbReference type="EMBL" id="RRT85556.1"/>
    </source>
</evidence>
<gene>
    <name evidence="2" type="ORF">B296_00003289</name>
</gene>
<accession>A0A427BB06</accession>
<evidence type="ECO:0000256" key="1">
    <source>
        <dbReference type="SAM" id="MobiDB-lite"/>
    </source>
</evidence>
<dbReference type="EMBL" id="AMZH03000096">
    <property type="protein sequence ID" value="RRT85556.1"/>
    <property type="molecule type" value="Genomic_DNA"/>
</dbReference>
<comment type="caution">
    <text evidence="2">The sequence shown here is derived from an EMBL/GenBank/DDBJ whole genome shotgun (WGS) entry which is preliminary data.</text>
</comment>
<dbReference type="AlphaFoldDB" id="A0A427BB06"/>
<reference evidence="2 3" key="1">
    <citation type="journal article" date="2014" name="Agronomy (Basel)">
        <title>A Draft Genome Sequence for Ensete ventricosum, the Drought-Tolerant Tree Against Hunger.</title>
        <authorList>
            <person name="Harrison J."/>
            <person name="Moore K.A."/>
            <person name="Paszkiewicz K."/>
            <person name="Jones T."/>
            <person name="Grant M."/>
            <person name="Ambacheew D."/>
            <person name="Muzemil S."/>
            <person name="Studholme D.J."/>
        </authorList>
    </citation>
    <scope>NUCLEOTIDE SEQUENCE [LARGE SCALE GENOMIC DNA]</scope>
</reference>
<proteinExistence type="predicted"/>
<name>A0A427BB06_ENSVE</name>
<feature type="region of interest" description="Disordered" evidence="1">
    <location>
        <begin position="70"/>
        <end position="109"/>
    </location>
</feature>
<feature type="compositionally biased region" description="Basic and acidic residues" evidence="1">
    <location>
        <begin position="98"/>
        <end position="109"/>
    </location>
</feature>
<protein>
    <submittedName>
        <fullName evidence="2">Uncharacterized protein</fullName>
    </submittedName>
</protein>
<feature type="compositionally biased region" description="Basic and acidic residues" evidence="1">
    <location>
        <begin position="41"/>
        <end position="52"/>
    </location>
</feature>
<evidence type="ECO:0000313" key="3">
    <source>
        <dbReference type="Proteomes" id="UP000287651"/>
    </source>
</evidence>
<dbReference type="Proteomes" id="UP000287651">
    <property type="component" value="Unassembled WGS sequence"/>
</dbReference>
<feature type="compositionally biased region" description="Basic and acidic residues" evidence="1">
    <location>
        <begin position="79"/>
        <end position="89"/>
    </location>
</feature>